<comment type="caution">
    <text evidence="1">The sequence shown here is derived from an EMBL/GenBank/DDBJ whole genome shotgun (WGS) entry which is preliminary data.</text>
</comment>
<evidence type="ECO:0000313" key="2">
    <source>
        <dbReference type="Proteomes" id="UP001066276"/>
    </source>
</evidence>
<sequence length="99" mass="10856">MVNNRRAVTVALSGRGNQLLLLRVNGDRKREIGIADAPLLGVGDWGLTTSHKAPCNRRRRRGSVVAQSQCIKDSPVHHSTGRAVAWNLEADYKSQVTLN</sequence>
<keyword evidence="2" id="KW-1185">Reference proteome</keyword>
<organism evidence="1 2">
    <name type="scientific">Pleurodeles waltl</name>
    <name type="common">Iberian ribbed newt</name>
    <dbReference type="NCBI Taxonomy" id="8319"/>
    <lineage>
        <taxon>Eukaryota</taxon>
        <taxon>Metazoa</taxon>
        <taxon>Chordata</taxon>
        <taxon>Craniata</taxon>
        <taxon>Vertebrata</taxon>
        <taxon>Euteleostomi</taxon>
        <taxon>Amphibia</taxon>
        <taxon>Batrachia</taxon>
        <taxon>Caudata</taxon>
        <taxon>Salamandroidea</taxon>
        <taxon>Salamandridae</taxon>
        <taxon>Pleurodelinae</taxon>
        <taxon>Pleurodeles</taxon>
    </lineage>
</organism>
<evidence type="ECO:0000313" key="1">
    <source>
        <dbReference type="EMBL" id="KAJ1107232.1"/>
    </source>
</evidence>
<proteinExistence type="predicted"/>
<reference evidence="1" key="1">
    <citation type="journal article" date="2022" name="bioRxiv">
        <title>Sequencing and chromosome-scale assembly of the giantPleurodeles waltlgenome.</title>
        <authorList>
            <person name="Brown T."/>
            <person name="Elewa A."/>
            <person name="Iarovenko S."/>
            <person name="Subramanian E."/>
            <person name="Araus A.J."/>
            <person name="Petzold A."/>
            <person name="Susuki M."/>
            <person name="Suzuki K.-i.T."/>
            <person name="Hayashi T."/>
            <person name="Toyoda A."/>
            <person name="Oliveira C."/>
            <person name="Osipova E."/>
            <person name="Leigh N.D."/>
            <person name="Simon A."/>
            <person name="Yun M.H."/>
        </authorList>
    </citation>
    <scope>NUCLEOTIDE SEQUENCE</scope>
    <source>
        <strain evidence="1">20211129_DDA</strain>
        <tissue evidence="1">Liver</tissue>
    </source>
</reference>
<accession>A0AAV7MUF4</accession>
<name>A0AAV7MUF4_PLEWA</name>
<gene>
    <name evidence="1" type="ORF">NDU88_004625</name>
</gene>
<dbReference type="Proteomes" id="UP001066276">
    <property type="component" value="Chromosome 9"/>
</dbReference>
<dbReference type="EMBL" id="JANPWB010000013">
    <property type="protein sequence ID" value="KAJ1107232.1"/>
    <property type="molecule type" value="Genomic_DNA"/>
</dbReference>
<dbReference type="AlphaFoldDB" id="A0AAV7MUF4"/>
<protein>
    <submittedName>
        <fullName evidence="1">Uncharacterized protein</fullName>
    </submittedName>
</protein>